<protein>
    <recommendedName>
        <fullName evidence="2">CARDB domain-containing protein</fullName>
    </recommendedName>
</protein>
<reference evidence="3 4" key="1">
    <citation type="submission" date="2020-08" db="EMBL/GenBank/DDBJ databases">
        <title>Genomic Encyclopedia of Type Strains, Phase III (KMG-III): the genomes of soil and plant-associated and newly described type strains.</title>
        <authorList>
            <person name="Whitman W."/>
        </authorList>
    </citation>
    <scope>NUCLEOTIDE SEQUENCE [LARGE SCALE GENOMIC DNA]</scope>
    <source>
        <strain evidence="3 4">CECT 8693</strain>
    </source>
</reference>
<sequence>MRKKILSFFGALLFSLSIVGVILAATNPMLKDYVGWDYGKTGNYFSGYVPALDKKVDDHKWELYRWTGIFNFEDGGSSTISNYDVFNVKDAPDEPSFKKENGFGLTLKSSDAVGDLFDSIWKTTPAGIREIQMIYYREKFTERGTNYDSSNPYYYTVNNIGFLRTAGIIERMGVKFDQSKKISSDNYQAIFQVSKWPTMKVTQGDALNISFTASGYSERNIRLIAVPKGAFPDLSTVVSLNDGKLINTADESYSGSVEVNARDISSVLGSDVDIILDDGYGRTVIESVKLPNDQAMDYVPTKLTLTEGGQIWVKFRYDGDDIISSDYVNARGIPMNAAVKVGGAVTTEFNLPSMNTQIAQSIINGQEFSYMLGKIEISDAPGKYYIKIDTVVNNPNHTDRALESPAEAYKNNTIHGEWTIERKAPDADLIAVSITASPSTIQKGNQSVISAKVKNDSDEIQSSVLIRFTDNTQTIYEVKKTIPANQTIMVGPFSWTGESIGMHNLSVHVDPEKEMPDKDRSNNVASTGCSVNSTSSNNDGTECNNTEMNKTWKVTYPLITGYPTKTRSVTYVDSKGKTHTSSESYTDYSDPIWEYREVTYQEKLTISSEVDTKQNIPTDLKNPKESDRESRGSWGIIPYANKNSKNASEITRAGYGFTLKVNTAYTTDWETKVPVGLANTARPIGGQYYGPDTVFAMVYDTKGRFVKKIDLEKTSGDRNAATWELPKVTTKSSSGKSYTDRKFFTDVDAPDGYYTVKIFSGPAGMTGFSVCVTKKIEIWGSLYDDVQNLKNSD</sequence>
<evidence type="ECO:0000313" key="4">
    <source>
        <dbReference type="Proteomes" id="UP000567067"/>
    </source>
</evidence>
<keyword evidence="4" id="KW-1185">Reference proteome</keyword>
<organism evidence="3 4">
    <name type="scientific">Fontibacillus solani</name>
    <dbReference type="NCBI Taxonomy" id="1572857"/>
    <lineage>
        <taxon>Bacteria</taxon>
        <taxon>Bacillati</taxon>
        <taxon>Bacillota</taxon>
        <taxon>Bacilli</taxon>
        <taxon>Bacillales</taxon>
        <taxon>Paenibacillaceae</taxon>
        <taxon>Fontibacillus</taxon>
    </lineage>
</organism>
<evidence type="ECO:0000313" key="3">
    <source>
        <dbReference type="EMBL" id="MBA9086482.1"/>
    </source>
</evidence>
<dbReference type="RefSeq" id="WP_246334274.1">
    <property type="nucleotide sequence ID" value="NZ_JACJIP010000019.1"/>
</dbReference>
<dbReference type="EMBL" id="JACJIP010000019">
    <property type="protein sequence ID" value="MBA9086482.1"/>
    <property type="molecule type" value="Genomic_DNA"/>
</dbReference>
<accession>A0A7W3SUM3</accession>
<dbReference type="Proteomes" id="UP000567067">
    <property type="component" value="Unassembled WGS sequence"/>
</dbReference>
<proteinExistence type="predicted"/>
<feature type="compositionally biased region" description="Polar residues" evidence="1">
    <location>
        <begin position="522"/>
        <end position="542"/>
    </location>
</feature>
<evidence type="ECO:0000256" key="1">
    <source>
        <dbReference type="SAM" id="MobiDB-lite"/>
    </source>
</evidence>
<evidence type="ECO:0000259" key="2">
    <source>
        <dbReference type="Pfam" id="PF07705"/>
    </source>
</evidence>
<dbReference type="InterPro" id="IPR013783">
    <property type="entry name" value="Ig-like_fold"/>
</dbReference>
<gene>
    <name evidence="3" type="ORF">FHR92_002960</name>
</gene>
<dbReference type="Pfam" id="PF07705">
    <property type="entry name" value="CARDB"/>
    <property type="match status" value="1"/>
</dbReference>
<dbReference type="InterPro" id="IPR011635">
    <property type="entry name" value="CARDB"/>
</dbReference>
<name>A0A7W3SUM3_9BACL</name>
<dbReference type="Gene3D" id="2.60.40.10">
    <property type="entry name" value="Immunoglobulins"/>
    <property type="match status" value="1"/>
</dbReference>
<feature type="region of interest" description="Disordered" evidence="1">
    <location>
        <begin position="615"/>
        <end position="635"/>
    </location>
</feature>
<feature type="compositionally biased region" description="Basic and acidic residues" evidence="1">
    <location>
        <begin position="621"/>
        <end position="631"/>
    </location>
</feature>
<feature type="domain" description="CARDB" evidence="2">
    <location>
        <begin position="427"/>
        <end position="526"/>
    </location>
</feature>
<feature type="compositionally biased region" description="Basic and acidic residues" evidence="1">
    <location>
        <begin position="512"/>
        <end position="521"/>
    </location>
</feature>
<comment type="caution">
    <text evidence="3">The sequence shown here is derived from an EMBL/GenBank/DDBJ whole genome shotgun (WGS) entry which is preliminary data.</text>
</comment>
<dbReference type="AlphaFoldDB" id="A0A7W3SUM3"/>
<feature type="region of interest" description="Disordered" evidence="1">
    <location>
        <begin position="512"/>
        <end position="542"/>
    </location>
</feature>